<keyword evidence="8 24" id="KW-0808">Transferase</keyword>
<dbReference type="GO" id="GO:0006654">
    <property type="term" value="P:phosphatidic acid biosynthetic process"/>
    <property type="evidence" value="ECO:0007669"/>
    <property type="project" value="InterPro"/>
</dbReference>
<keyword evidence="6" id="KW-0444">Lipid biosynthesis</keyword>
<dbReference type="GO" id="GO:0005524">
    <property type="term" value="F:ATP binding"/>
    <property type="evidence" value="ECO:0007669"/>
    <property type="project" value="UniProtKB-KW"/>
</dbReference>
<keyword evidence="14 23" id="KW-0460">Magnesium</keyword>
<keyword evidence="18" id="KW-0594">Phospholipid biosynthesis</keyword>
<keyword evidence="17 24" id="KW-0472">Membrane</keyword>
<gene>
    <name evidence="25" type="primary">dgkA</name>
    <name evidence="25" type="ORF">CUZ56_00069</name>
</gene>
<dbReference type="InterPro" id="IPR033718">
    <property type="entry name" value="DAGK_prok"/>
</dbReference>
<evidence type="ECO:0000256" key="14">
    <source>
        <dbReference type="ARBA" id="ARBA00022842"/>
    </source>
</evidence>
<comment type="function">
    <text evidence="24">Catalyzes the ATP-dependent phosphorylation of sn-l,2-diacylglycerol (DAG) to phosphatidic acid. Involved in the recycling of diacylglycerol produced as a by-product during membrane-derived oligosaccharide (MDO) biosynthesis.</text>
</comment>
<evidence type="ECO:0000256" key="22">
    <source>
        <dbReference type="PIRSR" id="PIRSR600829-3"/>
    </source>
</evidence>
<feature type="binding site" evidence="22">
    <location>
        <begin position="102"/>
        <end position="103"/>
    </location>
    <ligand>
        <name>ATP</name>
        <dbReference type="ChEBI" id="CHEBI:30616"/>
    </ligand>
</feature>
<keyword evidence="16 24" id="KW-0443">Lipid metabolism</keyword>
<keyword evidence="15 24" id="KW-1133">Transmembrane helix</keyword>
<keyword evidence="13 22" id="KW-0067">ATP-binding</keyword>
<comment type="caution">
    <text evidence="25">The sequence shown here is derived from an EMBL/GenBank/DDBJ whole genome shotgun (WGS) entry which is preliminary data.</text>
</comment>
<accession>A0A433SG20</accession>
<feature type="binding site" evidence="22">
    <location>
        <begin position="93"/>
        <end position="95"/>
    </location>
    <ligand>
        <name>ATP</name>
        <dbReference type="ChEBI" id="CHEBI:30616"/>
    </ligand>
</feature>
<comment type="similarity">
    <text evidence="2 24">Belongs to the bacterial diacylglycerol kinase family.</text>
</comment>
<keyword evidence="12 24" id="KW-0418">Kinase</keyword>
<comment type="subcellular location">
    <subcellularLocation>
        <location evidence="1 24">Cell inner membrane</location>
        <topology evidence="1 24">Multi-pass membrane protein</topology>
    </subcellularLocation>
</comment>
<feature type="transmembrane region" description="Helical" evidence="24">
    <location>
        <begin position="63"/>
        <end position="83"/>
    </location>
</feature>
<keyword evidence="11 22" id="KW-0547">Nucleotide-binding</keyword>
<feature type="binding site" evidence="23">
    <location>
        <position position="84"/>
    </location>
    <ligand>
        <name>a divalent metal cation</name>
        <dbReference type="ChEBI" id="CHEBI:60240"/>
    </ligand>
</feature>
<evidence type="ECO:0000256" key="9">
    <source>
        <dbReference type="ARBA" id="ARBA00022692"/>
    </source>
</evidence>
<dbReference type="AlphaFoldDB" id="A0A433SG20"/>
<keyword evidence="19 24" id="KW-1208">Phospholipid metabolism</keyword>
<evidence type="ECO:0000256" key="21">
    <source>
        <dbReference type="PIRSR" id="PIRSR600829-2"/>
    </source>
</evidence>
<keyword evidence="7 24" id="KW-0997">Cell inner membrane</keyword>
<dbReference type="GO" id="GO:0004143">
    <property type="term" value="F:ATP-dependent diacylglycerol kinase activity"/>
    <property type="evidence" value="ECO:0007669"/>
    <property type="project" value="UniProtKB-EC"/>
</dbReference>
<dbReference type="EC" id="2.7.1.107" evidence="3 24"/>
<feature type="transmembrane region" description="Helical" evidence="24">
    <location>
        <begin position="39"/>
        <end position="57"/>
    </location>
</feature>
<evidence type="ECO:0000256" key="13">
    <source>
        <dbReference type="ARBA" id="ARBA00022840"/>
    </source>
</evidence>
<evidence type="ECO:0000313" key="26">
    <source>
        <dbReference type="Proteomes" id="UP000286947"/>
    </source>
</evidence>
<feature type="binding site" evidence="21">
    <location>
        <position position="106"/>
    </location>
    <ligand>
        <name>substrate</name>
    </ligand>
</feature>
<evidence type="ECO:0000256" key="10">
    <source>
        <dbReference type="ARBA" id="ARBA00022723"/>
    </source>
</evidence>
<name>A0A433SG20_9BURK</name>
<feature type="binding site" evidence="22">
    <location>
        <position position="84"/>
    </location>
    <ligand>
        <name>ATP</name>
        <dbReference type="ChEBI" id="CHEBI:30616"/>
    </ligand>
</feature>
<evidence type="ECO:0000256" key="20">
    <source>
        <dbReference type="PIRSR" id="PIRSR600829-1"/>
    </source>
</evidence>
<evidence type="ECO:0000256" key="3">
    <source>
        <dbReference type="ARBA" id="ARBA00012133"/>
    </source>
</evidence>
<evidence type="ECO:0000256" key="12">
    <source>
        <dbReference type="ARBA" id="ARBA00022777"/>
    </source>
</evidence>
<sequence>MTQPDNINKPAPKGWRRAFSTFTYSVKGFKAAWRYEESFRQELFVLLLALPCAWLLARTWVEYVLLLGCIALVLIVELFNSAIEAVVDRISLEHHELSGRAKDIGSAAAMASMLLAAGIWLSLLVIRLSHHWW</sequence>
<evidence type="ECO:0000256" key="7">
    <source>
        <dbReference type="ARBA" id="ARBA00022519"/>
    </source>
</evidence>
<comment type="cofactor">
    <cofactor evidence="23">
        <name>Mg(2+)</name>
        <dbReference type="ChEBI" id="CHEBI:18420"/>
    </cofactor>
    <text evidence="23">Mn(2+), Zn(2+), Cd(2+) and Co(2+) support activity to lesser extents.</text>
</comment>
<evidence type="ECO:0000256" key="1">
    <source>
        <dbReference type="ARBA" id="ARBA00004429"/>
    </source>
</evidence>
<comment type="catalytic activity">
    <reaction evidence="24">
        <text>a 1,2-diacyl-sn-glycerol + ATP = a 1,2-diacyl-sn-glycero-3-phosphate + ADP + H(+)</text>
        <dbReference type="Rhea" id="RHEA:10272"/>
        <dbReference type="ChEBI" id="CHEBI:15378"/>
        <dbReference type="ChEBI" id="CHEBI:17815"/>
        <dbReference type="ChEBI" id="CHEBI:30616"/>
        <dbReference type="ChEBI" id="CHEBI:58608"/>
        <dbReference type="ChEBI" id="CHEBI:456216"/>
        <dbReference type="EC" id="2.7.1.107"/>
    </reaction>
</comment>
<feature type="transmembrane region" description="Helical" evidence="24">
    <location>
        <begin position="104"/>
        <end position="126"/>
    </location>
</feature>
<dbReference type="Gene3D" id="1.10.287.3610">
    <property type="match status" value="1"/>
</dbReference>
<dbReference type="Pfam" id="PF01219">
    <property type="entry name" value="DAGK_prokar"/>
    <property type="match status" value="1"/>
</dbReference>
<evidence type="ECO:0000256" key="2">
    <source>
        <dbReference type="ARBA" id="ARBA00005967"/>
    </source>
</evidence>
<dbReference type="PANTHER" id="PTHR34299:SF1">
    <property type="entry name" value="DIACYLGLYCEROL KINASE"/>
    <property type="match status" value="1"/>
</dbReference>
<dbReference type="GO" id="GO:0005886">
    <property type="term" value="C:plasma membrane"/>
    <property type="evidence" value="ECO:0007669"/>
    <property type="project" value="UniProtKB-SubCell"/>
</dbReference>
<evidence type="ECO:0000256" key="15">
    <source>
        <dbReference type="ARBA" id="ARBA00022989"/>
    </source>
</evidence>
<dbReference type="Proteomes" id="UP000286947">
    <property type="component" value="Unassembled WGS sequence"/>
</dbReference>
<feature type="binding site" evidence="21">
    <location>
        <position position="17"/>
    </location>
    <ligand>
        <name>substrate</name>
    </ligand>
</feature>
<feature type="binding site" evidence="22">
    <location>
        <position position="17"/>
    </location>
    <ligand>
        <name>ATP</name>
        <dbReference type="ChEBI" id="CHEBI:30616"/>
    </ligand>
</feature>
<evidence type="ECO:0000256" key="8">
    <source>
        <dbReference type="ARBA" id="ARBA00022679"/>
    </source>
</evidence>
<dbReference type="OrthoDB" id="9796011at2"/>
<evidence type="ECO:0000256" key="6">
    <source>
        <dbReference type="ARBA" id="ARBA00022516"/>
    </source>
</evidence>
<keyword evidence="26" id="KW-1185">Reference proteome</keyword>
<organism evidence="25 26">
    <name type="scientific">Saezia sanguinis</name>
    <dbReference type="NCBI Taxonomy" id="1965230"/>
    <lineage>
        <taxon>Bacteria</taxon>
        <taxon>Pseudomonadati</taxon>
        <taxon>Pseudomonadota</taxon>
        <taxon>Betaproteobacteria</taxon>
        <taxon>Burkholderiales</taxon>
        <taxon>Saeziaceae</taxon>
        <taxon>Saezia</taxon>
    </lineage>
</organism>
<evidence type="ECO:0000256" key="23">
    <source>
        <dbReference type="PIRSR" id="PIRSR600829-4"/>
    </source>
</evidence>
<keyword evidence="5" id="KW-1003">Cell membrane</keyword>
<proteinExistence type="inferred from homology"/>
<evidence type="ECO:0000256" key="17">
    <source>
        <dbReference type="ARBA" id="ARBA00023136"/>
    </source>
</evidence>
<evidence type="ECO:0000256" key="24">
    <source>
        <dbReference type="RuleBase" id="RU363065"/>
    </source>
</evidence>
<dbReference type="RefSeq" id="WP_126977112.1">
    <property type="nucleotide sequence ID" value="NZ_CAWUGC010000012.1"/>
</dbReference>
<dbReference type="InterPro" id="IPR036945">
    <property type="entry name" value="DAGK_sf"/>
</dbReference>
<dbReference type="InterPro" id="IPR000829">
    <property type="entry name" value="DAGK"/>
</dbReference>
<dbReference type="GO" id="GO:0046872">
    <property type="term" value="F:metal ion binding"/>
    <property type="evidence" value="ECO:0007669"/>
    <property type="project" value="UniProtKB-KW"/>
</dbReference>
<evidence type="ECO:0000256" key="16">
    <source>
        <dbReference type="ARBA" id="ARBA00023098"/>
    </source>
</evidence>
<evidence type="ECO:0000256" key="18">
    <source>
        <dbReference type="ARBA" id="ARBA00023209"/>
    </source>
</evidence>
<keyword evidence="10 23" id="KW-0479">Metal-binding</keyword>
<dbReference type="EMBL" id="PQSP01000001">
    <property type="protein sequence ID" value="RUS67594.1"/>
    <property type="molecule type" value="Genomic_DNA"/>
</dbReference>
<evidence type="ECO:0000256" key="11">
    <source>
        <dbReference type="ARBA" id="ARBA00022741"/>
    </source>
</evidence>
<dbReference type="PANTHER" id="PTHR34299">
    <property type="entry name" value="DIACYLGLYCEROL KINASE"/>
    <property type="match status" value="1"/>
</dbReference>
<reference evidence="25 26" key="1">
    <citation type="submission" date="2018-01" db="EMBL/GenBank/DDBJ databases">
        <title>Saezia sanguinis gen. nov., sp. nov., in the order Burkholderiales isolated from human blood.</title>
        <authorList>
            <person name="Medina-Pascual M.J."/>
            <person name="Valdezate S."/>
            <person name="Monzon S."/>
            <person name="Cuesta I."/>
            <person name="Carrasco G."/>
            <person name="Villalon P."/>
            <person name="Saez-Nieto J.A."/>
        </authorList>
    </citation>
    <scope>NUCLEOTIDE SEQUENCE [LARGE SCALE GENOMIC DNA]</scope>
    <source>
        <strain evidence="25 26">CNM695-12</strain>
    </source>
</reference>
<evidence type="ECO:0000313" key="25">
    <source>
        <dbReference type="EMBL" id="RUS67594.1"/>
    </source>
</evidence>
<feature type="active site" description="Proton acceptor" evidence="20">
    <location>
        <position position="77"/>
    </location>
</feature>
<feature type="binding site" evidence="22">
    <location>
        <position position="36"/>
    </location>
    <ligand>
        <name>ATP</name>
        <dbReference type="ChEBI" id="CHEBI:30616"/>
    </ligand>
</feature>
<feature type="binding site" evidence="22">
    <location>
        <position position="24"/>
    </location>
    <ligand>
        <name>ATP</name>
        <dbReference type="ChEBI" id="CHEBI:30616"/>
    </ligand>
</feature>
<feature type="binding site" evidence="21">
    <location>
        <position position="77"/>
    </location>
    <ligand>
        <name>substrate</name>
    </ligand>
</feature>
<dbReference type="CDD" id="cd14264">
    <property type="entry name" value="DAGK_IM"/>
    <property type="match status" value="1"/>
</dbReference>
<evidence type="ECO:0000256" key="4">
    <source>
        <dbReference type="ARBA" id="ARBA00017575"/>
    </source>
</evidence>
<protein>
    <recommendedName>
        <fullName evidence="4 24">Diacylglycerol kinase</fullName>
        <ecNumber evidence="3 24">2.7.1.107</ecNumber>
    </recommendedName>
</protein>
<evidence type="ECO:0000256" key="19">
    <source>
        <dbReference type="ARBA" id="ARBA00023264"/>
    </source>
</evidence>
<keyword evidence="9 24" id="KW-0812">Transmembrane</keyword>
<feature type="binding site" evidence="23">
    <location>
        <position position="36"/>
    </location>
    <ligand>
        <name>a divalent metal cation</name>
        <dbReference type="ChEBI" id="CHEBI:60240"/>
    </ligand>
</feature>
<evidence type="ECO:0000256" key="5">
    <source>
        <dbReference type="ARBA" id="ARBA00022475"/>
    </source>
</evidence>